<reference evidence="4" key="1">
    <citation type="submission" date="2020-09" db="EMBL/GenBank/DDBJ databases">
        <title>Secondary metabolite and genome analysis of marine Streptomyces chumphonensis KK1-2T.</title>
        <authorList>
            <person name="Phongsopitanun W."/>
            <person name="Kanchanasin P."/>
            <person name="Pittayakhajonwut P."/>
            <person name="Suwanborirux K."/>
            <person name="Tanasupawat S."/>
        </authorList>
    </citation>
    <scope>NUCLEOTIDE SEQUENCE</scope>
    <source>
        <strain evidence="4">KK1-2</strain>
    </source>
</reference>
<evidence type="ECO:0000256" key="1">
    <source>
        <dbReference type="ARBA" id="ARBA00022729"/>
    </source>
</evidence>
<keyword evidence="5" id="KW-1185">Reference proteome</keyword>
<dbReference type="PANTHER" id="PTHR30570:SF1">
    <property type="entry name" value="PHOSPHATE-BINDING PROTEIN PSTS"/>
    <property type="match status" value="1"/>
</dbReference>
<dbReference type="InterPro" id="IPR050811">
    <property type="entry name" value="Phosphate_ABC_transporter"/>
</dbReference>
<sequence>MQAIPWDVVLTLLGVLVPVVAALYEFVLVGRKRLGYRIQMDTPAFDGRYGEPSVLVRRPSLVLVRIENNGSTNIDESDYAVAGDDPVGLRVRFPERRVVRAYTSEVSDPGLEHATPIPELNALPAEGATDERGNGLLKLPKVPLNRAQYYKVLVLLDETELGVERRPSSGQRPEPVIEGAIKGGSVQHTRSRTGVSRGSVGIIASLVAIILALGYVADTTEGQGPPIDCATGRLTLVGSTAFEPTLREATRAYTRTCPGAAFTVETSGSSEGLRQLDSAGDAAESGHPDVLAFTDGRKADGQPQLLPRPVAFTLFTLVVHRDAEVQDLTREQLRKIYRGEIRNWSEIGGADLPVRLVGRYSNSGTRRVLENRVLDGAPEPNLTSDDCRTRRPRTEGPALRCERGSTSDVLDTVVGTPGALGYSALPAAARRTDALHLVRIDGERPDVEAADRGAYPYWDTEYAYTYGEPPAHSLAAGFLRYLTHQVGRDVIRAGGHRPCAELRNPQLCRPEPTPPPGG</sequence>
<feature type="domain" description="PBP" evidence="3">
    <location>
        <begin position="230"/>
        <end position="483"/>
    </location>
</feature>
<feature type="transmembrane region" description="Helical" evidence="2">
    <location>
        <begin position="6"/>
        <end position="30"/>
    </location>
</feature>
<keyword evidence="1" id="KW-0732">Signal</keyword>
<dbReference type="InterPro" id="IPR024370">
    <property type="entry name" value="PBP_domain"/>
</dbReference>
<comment type="caution">
    <text evidence="4">The sequence shown here is derived from an EMBL/GenBank/DDBJ whole genome shotgun (WGS) entry which is preliminary data.</text>
</comment>
<accession>A0A927IEF3</accession>
<keyword evidence="2" id="KW-1133">Transmembrane helix</keyword>
<evidence type="ECO:0000259" key="3">
    <source>
        <dbReference type="Pfam" id="PF12849"/>
    </source>
</evidence>
<dbReference type="PANTHER" id="PTHR30570">
    <property type="entry name" value="PERIPLASMIC PHOSPHATE BINDING COMPONENT OF PHOSPHATE ABC TRANSPORTER"/>
    <property type="match status" value="1"/>
</dbReference>
<dbReference type="Proteomes" id="UP000632289">
    <property type="component" value="Unassembled WGS sequence"/>
</dbReference>
<dbReference type="AlphaFoldDB" id="A0A927IEF3"/>
<evidence type="ECO:0000256" key="2">
    <source>
        <dbReference type="SAM" id="Phobius"/>
    </source>
</evidence>
<evidence type="ECO:0000313" key="5">
    <source>
        <dbReference type="Proteomes" id="UP000632289"/>
    </source>
</evidence>
<organism evidence="4 5">
    <name type="scientific">Streptomyces chumphonensis</name>
    <dbReference type="NCBI Taxonomy" id="1214925"/>
    <lineage>
        <taxon>Bacteria</taxon>
        <taxon>Bacillati</taxon>
        <taxon>Actinomycetota</taxon>
        <taxon>Actinomycetes</taxon>
        <taxon>Kitasatosporales</taxon>
        <taxon>Streptomycetaceae</taxon>
        <taxon>Streptomyces</taxon>
    </lineage>
</organism>
<protein>
    <submittedName>
        <fullName evidence="4">Substrate-binding domain-containing protein</fullName>
    </submittedName>
</protein>
<keyword evidence="2" id="KW-0812">Transmembrane</keyword>
<gene>
    <name evidence="4" type="ORF">IF129_19135</name>
</gene>
<dbReference type="SUPFAM" id="SSF53850">
    <property type="entry name" value="Periplasmic binding protein-like II"/>
    <property type="match status" value="1"/>
</dbReference>
<dbReference type="RefSeq" id="WP_191210963.1">
    <property type="nucleotide sequence ID" value="NZ_BAABKL010000033.1"/>
</dbReference>
<dbReference type="Pfam" id="PF12849">
    <property type="entry name" value="PBP_like_2"/>
    <property type="match status" value="1"/>
</dbReference>
<dbReference type="Gene3D" id="3.40.190.10">
    <property type="entry name" value="Periplasmic binding protein-like II"/>
    <property type="match status" value="2"/>
</dbReference>
<keyword evidence="2" id="KW-0472">Membrane</keyword>
<dbReference type="EMBL" id="JACXYU010000011">
    <property type="protein sequence ID" value="MBD3933659.1"/>
    <property type="molecule type" value="Genomic_DNA"/>
</dbReference>
<evidence type="ECO:0000313" key="4">
    <source>
        <dbReference type="EMBL" id="MBD3933659.1"/>
    </source>
</evidence>
<name>A0A927IEF3_9ACTN</name>
<feature type="transmembrane region" description="Helical" evidence="2">
    <location>
        <begin position="198"/>
        <end position="217"/>
    </location>
</feature>
<proteinExistence type="predicted"/>